<keyword evidence="2" id="KW-0479">Metal-binding</keyword>
<reference evidence="12" key="1">
    <citation type="journal article" date="2016" name="Sci. Rep.">
        <title>Molecular characterization of firefly nuptial gifts: a multi-omics approach sheds light on postcopulatory sexual selection.</title>
        <authorList>
            <person name="Al-Wathiqui N."/>
            <person name="Fallon T.R."/>
            <person name="South A."/>
            <person name="Weng J.K."/>
            <person name="Lewis S.M."/>
        </authorList>
    </citation>
    <scope>NUCLEOTIDE SEQUENCE</scope>
</reference>
<evidence type="ECO:0000256" key="7">
    <source>
        <dbReference type="ARBA" id="ARBA00041190"/>
    </source>
</evidence>
<evidence type="ECO:0000256" key="9">
    <source>
        <dbReference type="SAM" id="Coils"/>
    </source>
</evidence>
<evidence type="ECO:0000256" key="1">
    <source>
        <dbReference type="ARBA" id="ARBA00004123"/>
    </source>
</evidence>
<keyword evidence="5" id="KW-0862">Zinc</keyword>
<dbReference type="GO" id="GO:0071035">
    <property type="term" value="P:nuclear polyadenylation-dependent rRNA catabolic process"/>
    <property type="evidence" value="ECO:0007669"/>
    <property type="project" value="TreeGrafter"/>
</dbReference>
<evidence type="ECO:0000313" key="12">
    <source>
        <dbReference type="EMBL" id="JAV78199.1"/>
    </source>
</evidence>
<protein>
    <recommendedName>
        <fullName evidence="7">Zinc finger CCHC domain-containing protein 7</fullName>
    </recommendedName>
    <alternativeName>
        <fullName evidence="8">TRAMP-like complex RNA-binding factor ZCCHC7</fullName>
    </alternativeName>
</protein>
<feature type="region of interest" description="Disordered" evidence="10">
    <location>
        <begin position="300"/>
        <end position="336"/>
    </location>
</feature>
<feature type="region of interest" description="Disordered" evidence="10">
    <location>
        <begin position="223"/>
        <end position="245"/>
    </location>
</feature>
<dbReference type="EMBL" id="GEZM01044469">
    <property type="protein sequence ID" value="JAV78199.1"/>
    <property type="molecule type" value="Transcribed_RNA"/>
</dbReference>
<evidence type="ECO:0000259" key="11">
    <source>
        <dbReference type="SMART" id="SM00343"/>
    </source>
</evidence>
<keyword evidence="3" id="KW-0677">Repeat</keyword>
<keyword evidence="4" id="KW-0863">Zinc-finger</keyword>
<dbReference type="GO" id="GO:0071038">
    <property type="term" value="P:TRAMP-dependent tRNA surveillance pathway"/>
    <property type="evidence" value="ECO:0007669"/>
    <property type="project" value="TreeGrafter"/>
</dbReference>
<dbReference type="GO" id="GO:0031499">
    <property type="term" value="C:TRAMP complex"/>
    <property type="evidence" value="ECO:0007669"/>
    <property type="project" value="TreeGrafter"/>
</dbReference>
<proteinExistence type="predicted"/>
<dbReference type="GO" id="GO:0071039">
    <property type="term" value="P:nuclear polyadenylation-dependent CUT catabolic process"/>
    <property type="evidence" value="ECO:0007669"/>
    <property type="project" value="TreeGrafter"/>
</dbReference>
<feature type="coiled-coil region" evidence="9">
    <location>
        <begin position="102"/>
        <end position="136"/>
    </location>
</feature>
<evidence type="ECO:0000256" key="6">
    <source>
        <dbReference type="ARBA" id="ARBA00023242"/>
    </source>
</evidence>
<evidence type="ECO:0000256" key="2">
    <source>
        <dbReference type="ARBA" id="ARBA00022723"/>
    </source>
</evidence>
<sequence>MNDSEVDMDELEARLYGQVHHMPDYTEDVATQPNLQNNPANNVMRYYNRPISTPIQCTQTANYDKFGVYSIPVMSPPVNNIVVLPPPPTQIFTHRSHSQKWVEQIIQACSKNKRALRKLKEKRRRDRKKLVNASQTGDSMISTIDLSESCEPEDLKNVCLISDDESNGSDDVIIVETKAEVINVDCETEPVAPEPPALPPDSLNVCDSNASFDFLEGTSLCKGKTSTPNAKTERNETDSGRSSTLDYCENLTGREIAGPSSSTFSELNLDGFTSYIASNGKRSADDASLSISLASKRVRQVSANSSDSSSESDTESLPEVDPKSESARDDEECGVQKEEEVVTVNESVPLEVSVVDIDTVAEENEVICIEDDNSSPSVEVSADNTHEGFSKYWTDDMDQFYKESWGQEDFSVIEQQRLMSDDPSMWRVIAKDRLNTVKSRDPRCRRCLEFGHLAFKCTTKLNPVTCCLCGTKGHRENRCPNTVCTSCGLKTPCYTTFCQRCVSRQHIKCSICDMFGHADSHCPDLWRRYLFTTREGEVQRPEAGDEKRLEDLWCSGCGTNGHVEQHCRYYRSHAAVSATIHSFQSVYISKPNSPEVAELVQDWHISSSKNKYLVGKEASIFLKTLQKKTAVNVSIKETPQNLHLLLSGGTEESQSSVKDAIQRFIAAKKLFAKQKQLSFSKQTATVQSLETNLNTLEDDTIDWRGVARSTYTQINRQSLSMQDCSTETIYKEIDDNIKSLYQKLNTIIIAKLDSKSHMDTLQKCLDTGSMAFHSFHHVFNSDHSIFPNYNELIAELPCASTPNFEEARNEAVAVCKRRKFRVWLKTVLHYYSCLIISNYSEKYVPLFQLACSRASAAKNDRKKK</sequence>
<evidence type="ECO:0000256" key="3">
    <source>
        <dbReference type="ARBA" id="ARBA00022737"/>
    </source>
</evidence>
<dbReference type="GO" id="GO:0071031">
    <property type="term" value="P:nuclear mRNA surveillance of mRNA 3'-end processing"/>
    <property type="evidence" value="ECO:0007669"/>
    <property type="project" value="TreeGrafter"/>
</dbReference>
<evidence type="ECO:0000256" key="8">
    <source>
        <dbReference type="ARBA" id="ARBA00043023"/>
    </source>
</evidence>
<keyword evidence="9" id="KW-0175">Coiled coil</keyword>
<evidence type="ECO:0000256" key="10">
    <source>
        <dbReference type="SAM" id="MobiDB-lite"/>
    </source>
</evidence>
<evidence type="ECO:0000256" key="4">
    <source>
        <dbReference type="ARBA" id="ARBA00022771"/>
    </source>
</evidence>
<dbReference type="PANTHER" id="PTHR46543:SF1">
    <property type="entry name" value="ZINC FINGER CCHC DOMAIN-CONTAINING PROTEIN 7"/>
    <property type="match status" value="1"/>
</dbReference>
<evidence type="ECO:0000256" key="5">
    <source>
        <dbReference type="ARBA" id="ARBA00022833"/>
    </source>
</evidence>
<keyword evidence="6" id="KW-0539">Nucleus</keyword>
<accession>A0A1Y1LXH2</accession>
<dbReference type="GO" id="GO:0003723">
    <property type="term" value="F:RNA binding"/>
    <property type="evidence" value="ECO:0007669"/>
    <property type="project" value="TreeGrafter"/>
</dbReference>
<feature type="domain" description="CCHC-type" evidence="11">
    <location>
        <begin position="465"/>
        <end position="481"/>
    </location>
</feature>
<feature type="domain" description="CCHC-type" evidence="11">
    <location>
        <begin position="553"/>
        <end position="569"/>
    </location>
</feature>
<dbReference type="AlphaFoldDB" id="A0A1Y1LXH2"/>
<feature type="domain" description="CCHC-type" evidence="11">
    <location>
        <begin position="443"/>
        <end position="459"/>
    </location>
</feature>
<dbReference type="SUPFAM" id="SSF57756">
    <property type="entry name" value="Retrovirus zinc finger-like domains"/>
    <property type="match status" value="1"/>
</dbReference>
<feature type="domain" description="CCHC-type" evidence="11">
    <location>
        <begin position="508"/>
        <end position="524"/>
    </location>
</feature>
<dbReference type="PANTHER" id="PTHR46543">
    <property type="entry name" value="ZINC FINGER CCHC DOMAIN-CONTAINING PROTEIN 7"/>
    <property type="match status" value="1"/>
</dbReference>
<dbReference type="InterPro" id="IPR036875">
    <property type="entry name" value="Znf_CCHC_sf"/>
</dbReference>
<dbReference type="GO" id="GO:0071036">
    <property type="term" value="P:nuclear polyadenylation-dependent snoRNA catabolic process"/>
    <property type="evidence" value="ECO:0007669"/>
    <property type="project" value="TreeGrafter"/>
</dbReference>
<dbReference type="Gene3D" id="4.10.60.10">
    <property type="entry name" value="Zinc finger, CCHC-type"/>
    <property type="match status" value="2"/>
</dbReference>
<comment type="subcellular location">
    <subcellularLocation>
        <location evidence="1">Nucleus</location>
    </subcellularLocation>
</comment>
<dbReference type="GO" id="GO:0071037">
    <property type="term" value="P:nuclear polyadenylation-dependent snRNA catabolic process"/>
    <property type="evidence" value="ECO:0007669"/>
    <property type="project" value="TreeGrafter"/>
</dbReference>
<name>A0A1Y1LXH2_PHOPY</name>
<dbReference type="InterPro" id="IPR001878">
    <property type="entry name" value="Znf_CCHC"/>
</dbReference>
<organism evidence="12">
    <name type="scientific">Photinus pyralis</name>
    <name type="common">Common eastern firefly</name>
    <name type="synonym">Lampyris pyralis</name>
    <dbReference type="NCBI Taxonomy" id="7054"/>
    <lineage>
        <taxon>Eukaryota</taxon>
        <taxon>Metazoa</taxon>
        <taxon>Ecdysozoa</taxon>
        <taxon>Arthropoda</taxon>
        <taxon>Hexapoda</taxon>
        <taxon>Insecta</taxon>
        <taxon>Pterygota</taxon>
        <taxon>Neoptera</taxon>
        <taxon>Endopterygota</taxon>
        <taxon>Coleoptera</taxon>
        <taxon>Polyphaga</taxon>
        <taxon>Elateriformia</taxon>
        <taxon>Elateroidea</taxon>
        <taxon>Lampyridae</taxon>
        <taxon>Lampyrinae</taxon>
        <taxon>Photinus</taxon>
    </lineage>
</organism>
<dbReference type="SMART" id="SM00343">
    <property type="entry name" value="ZnF_C2HC"/>
    <property type="match status" value="4"/>
</dbReference>
<dbReference type="GO" id="GO:0008270">
    <property type="term" value="F:zinc ion binding"/>
    <property type="evidence" value="ECO:0007669"/>
    <property type="project" value="UniProtKB-KW"/>
</dbReference>
<dbReference type="InterPro" id="IPR051644">
    <property type="entry name" value="TRAMP_AT-DNA-binding"/>
</dbReference>